<dbReference type="InterPro" id="IPR015943">
    <property type="entry name" value="WD40/YVTN_repeat-like_dom_sf"/>
</dbReference>
<name>A0AA39NG08_ARMTA</name>
<dbReference type="RefSeq" id="XP_060336004.1">
    <property type="nucleotide sequence ID" value="XM_060471629.1"/>
</dbReference>
<keyword evidence="4" id="KW-1185">Reference proteome</keyword>
<gene>
    <name evidence="3" type="ORF">EV420DRAFT_1512142</name>
</gene>
<feature type="domain" description="Transcription factor IIIC putative zinc-finger" evidence="2">
    <location>
        <begin position="648"/>
        <end position="746"/>
    </location>
</feature>
<dbReference type="InterPro" id="IPR044230">
    <property type="entry name" value="GTF3C4"/>
</dbReference>
<dbReference type="Proteomes" id="UP001175211">
    <property type="component" value="Unassembled WGS sequence"/>
</dbReference>
<organism evidence="3 4">
    <name type="scientific">Armillaria tabescens</name>
    <name type="common">Ringless honey mushroom</name>
    <name type="synonym">Agaricus tabescens</name>
    <dbReference type="NCBI Taxonomy" id="1929756"/>
    <lineage>
        <taxon>Eukaryota</taxon>
        <taxon>Fungi</taxon>
        <taxon>Dikarya</taxon>
        <taxon>Basidiomycota</taxon>
        <taxon>Agaricomycotina</taxon>
        <taxon>Agaricomycetes</taxon>
        <taxon>Agaricomycetidae</taxon>
        <taxon>Agaricales</taxon>
        <taxon>Marasmiineae</taxon>
        <taxon>Physalacriaceae</taxon>
        <taxon>Desarmillaria</taxon>
    </lineage>
</organism>
<reference evidence="3" key="1">
    <citation type="submission" date="2023-06" db="EMBL/GenBank/DDBJ databases">
        <authorList>
            <consortium name="Lawrence Berkeley National Laboratory"/>
            <person name="Ahrendt S."/>
            <person name="Sahu N."/>
            <person name="Indic B."/>
            <person name="Wong-Bajracharya J."/>
            <person name="Merenyi Z."/>
            <person name="Ke H.-M."/>
            <person name="Monk M."/>
            <person name="Kocsube S."/>
            <person name="Drula E."/>
            <person name="Lipzen A."/>
            <person name="Balint B."/>
            <person name="Henrissat B."/>
            <person name="Andreopoulos B."/>
            <person name="Martin F.M."/>
            <person name="Harder C.B."/>
            <person name="Rigling D."/>
            <person name="Ford K.L."/>
            <person name="Foster G.D."/>
            <person name="Pangilinan J."/>
            <person name="Papanicolaou A."/>
            <person name="Barry K."/>
            <person name="LaButti K."/>
            <person name="Viragh M."/>
            <person name="Koriabine M."/>
            <person name="Yan M."/>
            <person name="Riley R."/>
            <person name="Champramary S."/>
            <person name="Plett K.L."/>
            <person name="Tsai I.J."/>
            <person name="Slot J."/>
            <person name="Sipos G."/>
            <person name="Plett J."/>
            <person name="Nagy L.G."/>
            <person name="Grigoriev I.V."/>
        </authorList>
    </citation>
    <scope>NUCLEOTIDE SEQUENCE</scope>
    <source>
        <strain evidence="3">CCBAS 213</strain>
    </source>
</reference>
<dbReference type="Pfam" id="PF12657">
    <property type="entry name" value="TFIIIC_delta"/>
    <property type="match status" value="1"/>
</dbReference>
<feature type="domain" description="Transcription factor IIIC 90kDa subunit N-terminal" evidence="1">
    <location>
        <begin position="26"/>
        <end position="298"/>
    </location>
</feature>
<evidence type="ECO:0000259" key="1">
    <source>
        <dbReference type="Pfam" id="PF12657"/>
    </source>
</evidence>
<dbReference type="InterPro" id="IPR024764">
    <property type="entry name" value="TFIIIC_Znf"/>
</dbReference>
<protein>
    <submittedName>
        <fullName evidence="3">Transcription factor IIIC subunit delta N-term-domain-containing protein</fullName>
    </submittedName>
</protein>
<dbReference type="AlphaFoldDB" id="A0AA39NG08"/>
<comment type="caution">
    <text evidence="3">The sequence shown here is derived from an EMBL/GenBank/DDBJ whole genome shotgun (WGS) entry which is preliminary data.</text>
</comment>
<dbReference type="InterPro" id="IPR024761">
    <property type="entry name" value="TFIIIC_delta_N"/>
</dbReference>
<sequence>MSLYAVHTALNLPTATSHPSSNCVQWSSDGQVVIATKSAVHIMTPDHGINFDTTSVLRSVGEAGGIPHVGWFRTLIQLDKTATLRWPEHSQEWAANSLGSIDVSLLAVTISPTCVTVDAGCVLATLSSNMDLVLWVSSKNALKGEWTRTHDVTTFLMKEYASGDETDVSKVLKAQIISISWSPQPNFGLSPAPLINGSLLVGGSRGGSLVFIRYNEEYDAQHIHTISVAEGWITNVAFSSWTLAGPTRCEAHVAYAVADGTIGLVKVTEELQVSSDDFGENYDIKFSFFNESNIGERDGRGVTALQWIEVPGKPYALVHCRPSTVSLSTCPATTPFSWHGTRTLTLKYYRVSVGSSPFLPVSGIQYVPGHDAVALTLFDGSMHIIHDVTDNPSWNGSSITTQALSDAVRTIFIRSESETIQDMDDNHISGMAPYDSMGSLVWIHEASRTADFSYKHDARHQSMFMVAQIWDQSGHNNILRALERTLNSAQAYTSPLNNLRPIFFHIRSKDEVSALYTEILKILSVDLPDYSTGISVFPKQGHAFRRSLTKHLFGWDTLIALRMRLSDDAVKQEELGYTAQSLLNTISHRVLRTMIRHLAAVMHCLTEHDIPFVSRMVVQSLLPGCPPDLLSEGQDISEKVKALLPDQSSHGFVERCPACQAEIPLEDITMARCPSGHTWSRCSITTFILSTPYLRTCIGCTRKAFLPPSSSSVPAIGDWLPIAARGWVAEELLEAVHRCLFCGNTFVSVL</sequence>
<dbReference type="SUPFAM" id="SSF50978">
    <property type="entry name" value="WD40 repeat-like"/>
    <property type="match status" value="1"/>
</dbReference>
<evidence type="ECO:0000259" key="2">
    <source>
        <dbReference type="Pfam" id="PF12660"/>
    </source>
</evidence>
<dbReference type="PANTHER" id="PTHR15496">
    <property type="entry name" value="GENERAL TRANSCRIPTION FACTOR 3C POLYPEPTIDE 4 FAMILY"/>
    <property type="match status" value="1"/>
</dbReference>
<dbReference type="InterPro" id="IPR036322">
    <property type="entry name" value="WD40_repeat_dom_sf"/>
</dbReference>
<evidence type="ECO:0000313" key="3">
    <source>
        <dbReference type="EMBL" id="KAK0464956.1"/>
    </source>
</evidence>
<evidence type="ECO:0000313" key="4">
    <source>
        <dbReference type="Proteomes" id="UP001175211"/>
    </source>
</evidence>
<accession>A0AA39NG08</accession>
<dbReference type="GO" id="GO:0000127">
    <property type="term" value="C:transcription factor TFIIIC complex"/>
    <property type="evidence" value="ECO:0007669"/>
    <property type="project" value="InterPro"/>
</dbReference>
<dbReference type="GO" id="GO:0004402">
    <property type="term" value="F:histone acetyltransferase activity"/>
    <property type="evidence" value="ECO:0007669"/>
    <property type="project" value="InterPro"/>
</dbReference>
<dbReference type="PANTHER" id="PTHR15496:SF2">
    <property type="entry name" value="GENERAL TRANSCRIPTION FACTOR 3C POLYPEPTIDE 4"/>
    <property type="match status" value="1"/>
</dbReference>
<dbReference type="EMBL" id="JAUEPS010000005">
    <property type="protein sequence ID" value="KAK0464956.1"/>
    <property type="molecule type" value="Genomic_DNA"/>
</dbReference>
<dbReference type="GO" id="GO:0006384">
    <property type="term" value="P:transcription initiation at RNA polymerase III promoter"/>
    <property type="evidence" value="ECO:0007669"/>
    <property type="project" value="InterPro"/>
</dbReference>
<dbReference type="GeneID" id="85355177"/>
<proteinExistence type="predicted"/>
<dbReference type="Pfam" id="PF12660">
    <property type="entry name" value="zf-TFIIIC"/>
    <property type="match status" value="1"/>
</dbReference>
<dbReference type="Gene3D" id="2.130.10.10">
    <property type="entry name" value="YVTN repeat-like/Quinoprotein amine dehydrogenase"/>
    <property type="match status" value="1"/>
</dbReference>